<gene>
    <name evidence="3" type="ORF">LTRI10_LOCUS34376</name>
</gene>
<protein>
    <recommendedName>
        <fullName evidence="2">Retrotransposon Copia-like N-terminal domain-containing protein</fullName>
    </recommendedName>
</protein>
<reference evidence="3 4" key="1">
    <citation type="submission" date="2024-04" db="EMBL/GenBank/DDBJ databases">
        <authorList>
            <person name="Fracassetti M."/>
        </authorList>
    </citation>
    <scope>NUCLEOTIDE SEQUENCE [LARGE SCALE GENOMIC DNA]</scope>
</reference>
<accession>A0AAV2F738</accession>
<evidence type="ECO:0000313" key="3">
    <source>
        <dbReference type="EMBL" id="CAL1393832.1"/>
    </source>
</evidence>
<evidence type="ECO:0000313" key="4">
    <source>
        <dbReference type="Proteomes" id="UP001497516"/>
    </source>
</evidence>
<evidence type="ECO:0000256" key="1">
    <source>
        <dbReference type="SAM" id="MobiDB-lite"/>
    </source>
</evidence>
<feature type="domain" description="Retrotransposon Copia-like N-terminal" evidence="2">
    <location>
        <begin position="36"/>
        <end position="80"/>
    </location>
</feature>
<dbReference type="PANTHER" id="PTHR37610:SF95">
    <property type="entry name" value="GAG-POLYPEPTIDE OF LTR COPIA-TYPE-RELATED"/>
    <property type="match status" value="1"/>
</dbReference>
<dbReference type="EMBL" id="OZ034819">
    <property type="protein sequence ID" value="CAL1393832.1"/>
    <property type="molecule type" value="Genomic_DNA"/>
</dbReference>
<evidence type="ECO:0000259" key="2">
    <source>
        <dbReference type="Pfam" id="PF14244"/>
    </source>
</evidence>
<dbReference type="AlphaFoldDB" id="A0AAV2F738"/>
<dbReference type="InterPro" id="IPR029472">
    <property type="entry name" value="Copia-like_N"/>
</dbReference>
<sequence length="149" mass="16753">MGDDETSKNPQTSSAGLKGEFSMNQGFDVTSEFFLHPSDINGQLQVSEVLTSSNYGEWVVDVTNALIVKNKFGFVDGSIPQHMADPELKAWSRCDAFVKGWLRISMDKEVQSSVRYAKTEIEVWIDLKQRFGQGILTRGYELRHMLSGL</sequence>
<proteinExistence type="predicted"/>
<dbReference type="PANTHER" id="PTHR37610">
    <property type="entry name" value="CCHC-TYPE DOMAIN-CONTAINING PROTEIN"/>
    <property type="match status" value="1"/>
</dbReference>
<dbReference type="Pfam" id="PF14244">
    <property type="entry name" value="Retrotran_gag_3"/>
    <property type="match status" value="1"/>
</dbReference>
<organism evidence="3 4">
    <name type="scientific">Linum trigynum</name>
    <dbReference type="NCBI Taxonomy" id="586398"/>
    <lineage>
        <taxon>Eukaryota</taxon>
        <taxon>Viridiplantae</taxon>
        <taxon>Streptophyta</taxon>
        <taxon>Embryophyta</taxon>
        <taxon>Tracheophyta</taxon>
        <taxon>Spermatophyta</taxon>
        <taxon>Magnoliopsida</taxon>
        <taxon>eudicotyledons</taxon>
        <taxon>Gunneridae</taxon>
        <taxon>Pentapetalae</taxon>
        <taxon>rosids</taxon>
        <taxon>fabids</taxon>
        <taxon>Malpighiales</taxon>
        <taxon>Linaceae</taxon>
        <taxon>Linum</taxon>
    </lineage>
</organism>
<dbReference type="Proteomes" id="UP001497516">
    <property type="component" value="Chromosome 6"/>
</dbReference>
<feature type="region of interest" description="Disordered" evidence="1">
    <location>
        <begin position="1"/>
        <end position="20"/>
    </location>
</feature>
<name>A0AAV2F738_9ROSI</name>
<keyword evidence="4" id="KW-1185">Reference proteome</keyword>